<dbReference type="Gene3D" id="3.30.750.24">
    <property type="entry name" value="STAS domain"/>
    <property type="match status" value="1"/>
</dbReference>
<dbReference type="InterPro" id="IPR001902">
    <property type="entry name" value="SLC26A/SulP_fam"/>
</dbReference>
<dbReference type="Pfam" id="PF00916">
    <property type="entry name" value="Sulfate_transp"/>
    <property type="match status" value="1"/>
</dbReference>
<feature type="transmembrane region" description="Helical" evidence="5">
    <location>
        <begin position="131"/>
        <end position="149"/>
    </location>
</feature>
<feature type="transmembrane region" description="Helical" evidence="5">
    <location>
        <begin position="73"/>
        <end position="93"/>
    </location>
</feature>
<proteinExistence type="predicted"/>
<dbReference type="GO" id="GO:0055085">
    <property type="term" value="P:transmembrane transport"/>
    <property type="evidence" value="ECO:0007669"/>
    <property type="project" value="InterPro"/>
</dbReference>
<dbReference type="GO" id="GO:0016020">
    <property type="term" value="C:membrane"/>
    <property type="evidence" value="ECO:0007669"/>
    <property type="project" value="UniProtKB-SubCell"/>
</dbReference>
<feature type="transmembrane region" description="Helical" evidence="5">
    <location>
        <begin position="99"/>
        <end position="119"/>
    </location>
</feature>
<evidence type="ECO:0000256" key="1">
    <source>
        <dbReference type="ARBA" id="ARBA00004141"/>
    </source>
</evidence>
<comment type="subcellular location">
    <subcellularLocation>
        <location evidence="1">Membrane</location>
        <topology evidence="1">Multi-pass membrane protein</topology>
    </subcellularLocation>
</comment>
<feature type="domain" description="STAS" evidence="6">
    <location>
        <begin position="435"/>
        <end position="550"/>
    </location>
</feature>
<feature type="transmembrane region" description="Helical" evidence="5">
    <location>
        <begin position="251"/>
        <end position="273"/>
    </location>
</feature>
<evidence type="ECO:0000256" key="5">
    <source>
        <dbReference type="SAM" id="Phobius"/>
    </source>
</evidence>
<feature type="transmembrane region" description="Helical" evidence="5">
    <location>
        <begin position="351"/>
        <end position="371"/>
    </location>
</feature>
<gene>
    <name evidence="7" type="ORF">SAMN04490220_4783</name>
</gene>
<evidence type="ECO:0000259" key="6">
    <source>
        <dbReference type="PROSITE" id="PS50801"/>
    </source>
</evidence>
<accession>A0A1H5BIC6</accession>
<dbReference type="SUPFAM" id="SSF52091">
    <property type="entry name" value="SpoIIaa-like"/>
    <property type="match status" value="1"/>
</dbReference>
<evidence type="ECO:0000256" key="3">
    <source>
        <dbReference type="ARBA" id="ARBA00022989"/>
    </source>
</evidence>
<dbReference type="InterPro" id="IPR002645">
    <property type="entry name" value="STAS_dom"/>
</dbReference>
<dbReference type="RefSeq" id="WP_240319812.1">
    <property type="nucleotide sequence ID" value="NZ_FNTL01000004.1"/>
</dbReference>
<reference evidence="8" key="1">
    <citation type="submission" date="2016-10" db="EMBL/GenBank/DDBJ databases">
        <authorList>
            <person name="Varghese N."/>
        </authorList>
    </citation>
    <scope>NUCLEOTIDE SEQUENCE [LARGE SCALE GENOMIC DNA]</scope>
    <source>
        <strain evidence="8">DSM 44719</strain>
    </source>
</reference>
<dbReference type="Proteomes" id="UP000183407">
    <property type="component" value="Unassembled WGS sequence"/>
</dbReference>
<dbReference type="InterPro" id="IPR011547">
    <property type="entry name" value="SLC26A/SulP_dom"/>
</dbReference>
<evidence type="ECO:0000313" key="7">
    <source>
        <dbReference type="EMBL" id="SED54126.1"/>
    </source>
</evidence>
<feature type="transmembrane region" description="Helical" evidence="5">
    <location>
        <begin position="324"/>
        <end position="345"/>
    </location>
</feature>
<keyword evidence="2 5" id="KW-0812">Transmembrane</keyword>
<keyword evidence="4 5" id="KW-0472">Membrane</keyword>
<protein>
    <submittedName>
        <fullName evidence="7">Sulfate permease, SulP family</fullName>
    </submittedName>
</protein>
<evidence type="ECO:0000313" key="8">
    <source>
        <dbReference type="Proteomes" id="UP000183407"/>
    </source>
</evidence>
<keyword evidence="3 5" id="KW-1133">Transmembrane helix</keyword>
<feature type="transmembrane region" description="Helical" evidence="5">
    <location>
        <begin position="199"/>
        <end position="220"/>
    </location>
</feature>
<dbReference type="PROSITE" id="PS50801">
    <property type="entry name" value="STAS"/>
    <property type="match status" value="1"/>
</dbReference>
<evidence type="ECO:0000256" key="4">
    <source>
        <dbReference type="ARBA" id="ARBA00023136"/>
    </source>
</evidence>
<evidence type="ECO:0000256" key="2">
    <source>
        <dbReference type="ARBA" id="ARBA00022692"/>
    </source>
</evidence>
<feature type="transmembrane region" description="Helical" evidence="5">
    <location>
        <begin position="383"/>
        <end position="409"/>
    </location>
</feature>
<dbReference type="AlphaFoldDB" id="A0A1H5BIC6"/>
<organism evidence="7 8">
    <name type="scientific">Rhodococcus jostii</name>
    <dbReference type="NCBI Taxonomy" id="132919"/>
    <lineage>
        <taxon>Bacteria</taxon>
        <taxon>Bacillati</taxon>
        <taxon>Actinomycetota</taxon>
        <taxon>Actinomycetes</taxon>
        <taxon>Mycobacteriales</taxon>
        <taxon>Nocardiaceae</taxon>
        <taxon>Rhodococcus</taxon>
    </lineage>
</organism>
<dbReference type="EMBL" id="FNTL01000004">
    <property type="protein sequence ID" value="SED54126.1"/>
    <property type="molecule type" value="Genomic_DNA"/>
</dbReference>
<name>A0A1H5BIC6_RHOJO</name>
<feature type="transmembrane region" description="Helical" evidence="5">
    <location>
        <begin position="169"/>
        <end position="192"/>
    </location>
</feature>
<sequence>MKPVGAAVRGWVGARLPEKRHLKADLVAGLPGAIASVPDGMASGVLAGVSPIHGLYASLVGPVFGGMQTSTKLMVITTTSASALAAGSALSEVPDADKSAALILLTLLAGAIMIVAAVLRLGRYTRFVSHSVMTGFLTGIAVNIVFGQFPDLAGADAEGSFSAEKAFGVLLHPARIDLPSLMIGVTALLLLIVLARTRLALFGSLIALLVPTVAVVAFGLDSVASVADVGTIPTGLPLPQIPDLGLLSPSLIGGAAAVAAIVLVQGAGVAEAAPNLDGTRSRPNEDFTAQGVGNVASGLFGGMPVGGSVGQTALNTSAGGKTRWAAIFSGLWMAVILAAFSSLVGKVPMPTLAAVLIFAAVGSIRPSRVAAILRSGPSSKIALITTFVATLLLPVTAAVGIGVALSLLLQLNQEAVDLKVVRLVPGPRGTFLETPAPKVLASREIVVLDVYGSLFYAGARTLQVLLPDPGAAEGAEVILRLRGRTTLGATFFSVIGNYADRLSAVGGRLYLSGLSSEVSEYWDDERLASQRIALDMFPATDTIGESTRRAFVDAQKRLVRTLPT</sequence>
<dbReference type="InterPro" id="IPR036513">
    <property type="entry name" value="STAS_dom_sf"/>
</dbReference>
<dbReference type="PANTHER" id="PTHR11814">
    <property type="entry name" value="SULFATE TRANSPORTER"/>
    <property type="match status" value="1"/>
</dbReference>